<keyword evidence="3" id="KW-0479">Metal-binding</keyword>
<dbReference type="Pfam" id="PF04055">
    <property type="entry name" value="Radical_SAM"/>
    <property type="match status" value="1"/>
</dbReference>
<evidence type="ECO:0000259" key="7">
    <source>
        <dbReference type="PROSITE" id="PS51918"/>
    </source>
</evidence>
<dbReference type="SMART" id="SM00729">
    <property type="entry name" value="Elp3"/>
    <property type="match status" value="1"/>
</dbReference>
<dbReference type="InterPro" id="IPR051198">
    <property type="entry name" value="BchE-like"/>
</dbReference>
<feature type="domain" description="B12-binding" evidence="6">
    <location>
        <begin position="13"/>
        <end position="153"/>
    </location>
</feature>
<dbReference type="eggNOG" id="COG1032">
    <property type="taxonomic scope" value="Bacteria"/>
</dbReference>
<dbReference type="InterPro" id="IPR006158">
    <property type="entry name" value="Cobalamin-bd"/>
</dbReference>
<evidence type="ECO:0000313" key="9">
    <source>
        <dbReference type="Proteomes" id="UP000000329"/>
    </source>
</evidence>
<dbReference type="GO" id="GO:0005829">
    <property type="term" value="C:cytosol"/>
    <property type="evidence" value="ECO:0007669"/>
    <property type="project" value="TreeGrafter"/>
</dbReference>
<dbReference type="PROSITE" id="PS51332">
    <property type="entry name" value="B12_BINDING"/>
    <property type="match status" value="1"/>
</dbReference>
<dbReference type="Proteomes" id="UP000000329">
    <property type="component" value="Chromosome"/>
</dbReference>
<keyword evidence="2" id="KW-0949">S-adenosyl-L-methionine</keyword>
<dbReference type="KEGG" id="hse:Hsero_0302"/>
<dbReference type="OrthoDB" id="9801424at2"/>
<dbReference type="InterPro" id="IPR034466">
    <property type="entry name" value="Methyltransferase_Class_B"/>
</dbReference>
<dbReference type="Gene3D" id="3.40.50.280">
    <property type="entry name" value="Cobalamin-binding domain"/>
    <property type="match status" value="1"/>
</dbReference>
<gene>
    <name evidence="8" type="ordered locus">Hsero_0302</name>
</gene>
<evidence type="ECO:0000256" key="3">
    <source>
        <dbReference type="ARBA" id="ARBA00022723"/>
    </source>
</evidence>
<dbReference type="PANTHER" id="PTHR43409:SF16">
    <property type="entry name" value="SLR0320 PROTEIN"/>
    <property type="match status" value="1"/>
</dbReference>
<dbReference type="PANTHER" id="PTHR43409">
    <property type="entry name" value="ANAEROBIC MAGNESIUM-PROTOPORPHYRIN IX MONOMETHYL ESTER CYCLASE-RELATED"/>
    <property type="match status" value="1"/>
</dbReference>
<evidence type="ECO:0000256" key="2">
    <source>
        <dbReference type="ARBA" id="ARBA00022691"/>
    </source>
</evidence>
<dbReference type="Pfam" id="PF02310">
    <property type="entry name" value="B12-binding"/>
    <property type="match status" value="1"/>
</dbReference>
<dbReference type="STRING" id="757424.Hsero_0302"/>
<dbReference type="AlphaFoldDB" id="D8IW30"/>
<keyword evidence="4" id="KW-0408">Iron</keyword>
<dbReference type="GeneID" id="29390714"/>
<sequence length="508" mass="57427">MDALFVTPDSSVQAYQGLAKVYSAIEPPTWSLLLAESCRAKGHEVAILDCDAERLTLEQSLVRIESLKPRLVVLVVYGQNPNSGTTSMIGALALAKAIKKAQLDTKVCFVGSHTSALPMEVLSHDCVDIVLLNEGVYALHNLLKSNLADDLAQIKGIGYKKQGPAGFAMPTLNAPQSIVPQERMDEDLPGYAWDLLPYREKPLDLYRAHFWHAEFSHEKRTPFAAIYTSLGCSFGCDFCMINIVNRVDSSDGVSAAQSRGMRFWSPAWVARQMRKLADLGVRTLRISDEMFFLNRKYYTPILQQAIDEDFGFNMWTYSRVDTVRRDALELFKRAGVNWLALGVEAGNQMVRQEVSKGSFKEVNIRDVCKVINDADINIISNYIFGFPDDTRETMQETLDLALELNTEMANMYPCQALPGSPMYYTAKKNGWALPDSYEGYAFLSYESQPLPTKYMSAAEVLKFRDEAWRTYFTNPDYLSLVERRFGEQERKNVEDMTSIRLKRKLLGD</sequence>
<comment type="cofactor">
    <cofactor evidence="1">
        <name>[4Fe-4S] cluster</name>
        <dbReference type="ChEBI" id="CHEBI:49883"/>
    </cofactor>
</comment>
<dbReference type="RefSeq" id="WP_013232350.1">
    <property type="nucleotide sequence ID" value="NC_014323.1"/>
</dbReference>
<organism evidence="8 9">
    <name type="scientific">Herbaspirillum seropedicae (strain SmR1)</name>
    <dbReference type="NCBI Taxonomy" id="757424"/>
    <lineage>
        <taxon>Bacteria</taxon>
        <taxon>Pseudomonadati</taxon>
        <taxon>Pseudomonadota</taxon>
        <taxon>Betaproteobacteria</taxon>
        <taxon>Burkholderiales</taxon>
        <taxon>Oxalobacteraceae</taxon>
        <taxon>Herbaspirillum</taxon>
    </lineage>
</organism>
<evidence type="ECO:0000259" key="6">
    <source>
        <dbReference type="PROSITE" id="PS51332"/>
    </source>
</evidence>
<keyword evidence="9" id="KW-1185">Reference proteome</keyword>
<evidence type="ECO:0000256" key="5">
    <source>
        <dbReference type="ARBA" id="ARBA00023014"/>
    </source>
</evidence>
<dbReference type="GO" id="GO:0046872">
    <property type="term" value="F:metal ion binding"/>
    <property type="evidence" value="ECO:0007669"/>
    <property type="project" value="UniProtKB-KW"/>
</dbReference>
<proteinExistence type="predicted"/>
<dbReference type="GO" id="GO:0051539">
    <property type="term" value="F:4 iron, 4 sulfur cluster binding"/>
    <property type="evidence" value="ECO:0007669"/>
    <property type="project" value="UniProtKB-KW"/>
</dbReference>
<name>D8IW30_HERSS</name>
<dbReference type="GO" id="GO:0003824">
    <property type="term" value="F:catalytic activity"/>
    <property type="evidence" value="ECO:0007669"/>
    <property type="project" value="InterPro"/>
</dbReference>
<dbReference type="InterPro" id="IPR007197">
    <property type="entry name" value="rSAM"/>
</dbReference>
<evidence type="ECO:0000256" key="1">
    <source>
        <dbReference type="ARBA" id="ARBA00001966"/>
    </source>
</evidence>
<feature type="domain" description="Radical SAM core" evidence="7">
    <location>
        <begin position="218"/>
        <end position="458"/>
    </location>
</feature>
<accession>D8IW30</accession>
<dbReference type="CDD" id="cd01335">
    <property type="entry name" value="Radical_SAM"/>
    <property type="match status" value="1"/>
</dbReference>
<dbReference type="Gene3D" id="3.80.30.20">
    <property type="entry name" value="tm_1862 like domain"/>
    <property type="match status" value="1"/>
</dbReference>
<dbReference type="SFLD" id="SFLDG01082">
    <property type="entry name" value="B12-binding_domain_containing"/>
    <property type="match status" value="1"/>
</dbReference>
<dbReference type="InterPro" id="IPR058240">
    <property type="entry name" value="rSAM_sf"/>
</dbReference>
<keyword evidence="5" id="KW-0411">Iron-sulfur</keyword>
<dbReference type="SFLD" id="SFLDS00029">
    <property type="entry name" value="Radical_SAM"/>
    <property type="match status" value="1"/>
</dbReference>
<evidence type="ECO:0000256" key="4">
    <source>
        <dbReference type="ARBA" id="ARBA00023004"/>
    </source>
</evidence>
<dbReference type="SUPFAM" id="SSF102114">
    <property type="entry name" value="Radical SAM enzymes"/>
    <property type="match status" value="1"/>
</dbReference>
<reference evidence="8 9" key="1">
    <citation type="submission" date="2010-04" db="EMBL/GenBank/DDBJ databases">
        <title>The genome of Herbaspirillum seropedicae SmR1, an endophytic, nitrogen-fixing, plant-growth promoting beta-Proteobacteria.</title>
        <authorList>
            <person name="Pedrosa F.O."/>
            <person name="Monteiro R.A."/>
            <person name="Wassem R."/>
            <person name="Cruz L.M."/>
            <person name="Ayub R.A."/>
            <person name="Colauto N.B."/>
            <person name="Fernandez M.A."/>
            <person name="Fungaro M.H.P."/>
            <person name="Grisard E.C."/>
            <person name="Hungria M."/>
            <person name="Madeira H.M.F."/>
            <person name="Nodari R.O."/>
            <person name="Osaku C.A."/>
            <person name="Petzl-Erler M.L."/>
            <person name="Terenzi H."/>
            <person name="Vieira L.G.E."/>
            <person name="Almeida M.I.M."/>
            <person name="Alves L.R."/>
            <person name="Arantes O.M.N."/>
            <person name="Balsanelli E."/>
            <person name="Barcellos F.G."/>
            <person name="Baura V.A."/>
            <person name="Binde D.R."/>
            <person name="Campo R.J."/>
            <person name="Chubatsu L.S."/>
            <person name="Chueire L.M.O."/>
            <person name="Ciferri R.R."/>
            <person name="Correa L.C."/>
            <person name="da Conceicao Silva J.L."/>
            <person name="Dabul A.N.G."/>
            <person name="Dambros B.P."/>
            <person name="Faoro H."/>
            <person name="Favetti A."/>
            <person name="Friedermann G."/>
            <person name="Furlaneto M.C."/>
            <person name="Gasques L.S."/>
            <person name="Gimenes C.C.T."/>
            <person name="Gioppo N.M.R."/>
            <person name="Glienke-Blanco C."/>
            <person name="Godoy L.P."/>
            <person name="Guerra M.P."/>
            <person name="Karp S."/>
            <person name="Kava-Cordeiro V."/>
            <person name="Margarido V.P."/>
            <person name="Mathioni S.M."/>
            <person name="Menck-Soares M.A."/>
            <person name="Murace N.K."/>
            <person name="Nicolas M.F."/>
            <person name="Oliveira C.E.C."/>
            <person name="Pagnan N.A.B."/>
            <person name="Pamphile J.A."/>
            <person name="Patussi E.V."/>
            <person name="Pereira L.F.P."/>
            <person name="Pereira-Ferrari L."/>
            <person name="Pinto F.G.S."/>
            <person name="Precoma C."/>
            <person name="Prioli A.J."/>
            <person name="Prioli S.M.A.P."/>
            <person name="Raittz R.T."/>
            <person name="Ramos H.J.O."/>
            <person name="Ribeiro E.M.S.F."/>
            <person name="Rigo L.U."/>
            <person name="Rocha C.L.M.S.C."/>
            <person name="Rocha S.N."/>
            <person name="Santos K."/>
            <person name="Satori D."/>
            <person name="Silva A.G."/>
            <person name="Simao R.C.G."/>
            <person name="Soares M.A.M."/>
            <person name="Souza E.M."/>
            <person name="Steffens M.B.R."/>
            <person name="Steindel M."/>
            <person name="Tadra-Sfeir M.Z."/>
            <person name="Takahashi E.K."/>
            <person name="Torres R.A."/>
            <person name="Valle J.S."/>
            <person name="Vernal J.I."/>
            <person name="Vilas-Boas L.A."/>
            <person name="Watanabe M.A.E."/>
            <person name="Weiss V.A."/>
            <person name="Yates M.A."/>
            <person name="Souza E.M."/>
        </authorList>
    </citation>
    <scope>NUCLEOTIDE SEQUENCE [LARGE SCALE GENOMIC DNA]</scope>
    <source>
        <strain evidence="8 9">SmR1</strain>
    </source>
</reference>
<dbReference type="SFLD" id="SFLDG01123">
    <property type="entry name" value="methyltransferase_(Class_B)"/>
    <property type="match status" value="1"/>
</dbReference>
<dbReference type="HOGENOM" id="CLU_021572_4_2_4"/>
<dbReference type="GO" id="GO:0031419">
    <property type="term" value="F:cobalamin binding"/>
    <property type="evidence" value="ECO:0007669"/>
    <property type="project" value="InterPro"/>
</dbReference>
<dbReference type="InterPro" id="IPR006638">
    <property type="entry name" value="Elp3/MiaA/NifB-like_rSAM"/>
</dbReference>
<evidence type="ECO:0000313" key="8">
    <source>
        <dbReference type="EMBL" id="ADJ61828.1"/>
    </source>
</evidence>
<dbReference type="PROSITE" id="PS51918">
    <property type="entry name" value="RADICAL_SAM"/>
    <property type="match status" value="1"/>
</dbReference>
<dbReference type="InterPro" id="IPR023404">
    <property type="entry name" value="rSAM_horseshoe"/>
</dbReference>
<protein>
    <submittedName>
        <fullName evidence="8">Fe-S oxidoreductase protein</fullName>
    </submittedName>
</protein>
<dbReference type="EMBL" id="CP002039">
    <property type="protein sequence ID" value="ADJ61828.1"/>
    <property type="molecule type" value="Genomic_DNA"/>
</dbReference>